<dbReference type="GO" id="GO:0032259">
    <property type="term" value="P:methylation"/>
    <property type="evidence" value="ECO:0007669"/>
    <property type="project" value="UniProtKB-KW"/>
</dbReference>
<dbReference type="InterPro" id="IPR029063">
    <property type="entry name" value="SAM-dependent_MTases_sf"/>
</dbReference>
<dbReference type="CDD" id="cd02440">
    <property type="entry name" value="AdoMet_MTases"/>
    <property type="match status" value="1"/>
</dbReference>
<protein>
    <submittedName>
        <fullName evidence="2">Methyltransferase domain-containing protein</fullName>
    </submittedName>
</protein>
<evidence type="ECO:0000259" key="1">
    <source>
        <dbReference type="Pfam" id="PF13847"/>
    </source>
</evidence>
<keyword evidence="2" id="KW-0808">Transferase</keyword>
<sequence length="207" mass="23660">MDRIYRHQRHIYDATRKYYLLGRDQLIGDLDMKPGQSLLEVGCGTGRNLVLASRLYPGIKLAGLDISEEMLSTARKALTREGNFHAALKRADAARYSASEFSVEGFDRIMISYALSMIPEWQKTIEQSIAALNPGGSLHIADFGQQTQLPVGFRTLLQSWLTRFHVTPRANLKQVLEDTVRDGPYRLEFRSYARDYAWIATIRRLQH</sequence>
<dbReference type="EMBL" id="JAEQNC010000013">
    <property type="protein sequence ID" value="MBL0374494.1"/>
    <property type="molecule type" value="Genomic_DNA"/>
</dbReference>
<name>A0A936YU09_9HYPH</name>
<feature type="domain" description="Methyltransferase" evidence="1">
    <location>
        <begin position="34"/>
        <end position="161"/>
    </location>
</feature>
<evidence type="ECO:0000313" key="3">
    <source>
        <dbReference type="Proteomes" id="UP000633219"/>
    </source>
</evidence>
<dbReference type="InterPro" id="IPR025714">
    <property type="entry name" value="Methyltranfer_dom"/>
</dbReference>
<gene>
    <name evidence="2" type="ORF">JJB09_20995</name>
</gene>
<accession>A0A936YU09</accession>
<organism evidence="2 3">
    <name type="scientific">Rhizobium setariae</name>
    <dbReference type="NCBI Taxonomy" id="2801340"/>
    <lineage>
        <taxon>Bacteria</taxon>
        <taxon>Pseudomonadati</taxon>
        <taxon>Pseudomonadota</taxon>
        <taxon>Alphaproteobacteria</taxon>
        <taxon>Hyphomicrobiales</taxon>
        <taxon>Rhizobiaceae</taxon>
        <taxon>Rhizobium/Agrobacterium group</taxon>
        <taxon>Rhizobium</taxon>
    </lineage>
</organism>
<keyword evidence="3" id="KW-1185">Reference proteome</keyword>
<dbReference type="GO" id="GO:0008168">
    <property type="term" value="F:methyltransferase activity"/>
    <property type="evidence" value="ECO:0007669"/>
    <property type="project" value="UniProtKB-KW"/>
</dbReference>
<dbReference type="SUPFAM" id="SSF53335">
    <property type="entry name" value="S-adenosyl-L-methionine-dependent methyltransferases"/>
    <property type="match status" value="1"/>
</dbReference>
<keyword evidence="2" id="KW-0489">Methyltransferase</keyword>
<proteinExistence type="predicted"/>
<dbReference type="Gene3D" id="3.40.50.150">
    <property type="entry name" value="Vaccinia Virus protein VP39"/>
    <property type="match status" value="1"/>
</dbReference>
<comment type="caution">
    <text evidence="2">The sequence shown here is derived from an EMBL/GenBank/DDBJ whole genome shotgun (WGS) entry which is preliminary data.</text>
</comment>
<evidence type="ECO:0000313" key="2">
    <source>
        <dbReference type="EMBL" id="MBL0374494.1"/>
    </source>
</evidence>
<reference evidence="2" key="1">
    <citation type="submission" date="2021-01" db="EMBL/GenBank/DDBJ databases">
        <title>Rhizobium sp. strain KVB221 16S ribosomal RNA gene Genome sequencing and assembly.</title>
        <authorList>
            <person name="Kang M."/>
        </authorList>
    </citation>
    <scope>NUCLEOTIDE SEQUENCE</scope>
    <source>
        <strain evidence="2">KVB221</strain>
    </source>
</reference>
<dbReference type="Pfam" id="PF13847">
    <property type="entry name" value="Methyltransf_31"/>
    <property type="match status" value="1"/>
</dbReference>
<dbReference type="PANTHER" id="PTHR43591">
    <property type="entry name" value="METHYLTRANSFERASE"/>
    <property type="match status" value="1"/>
</dbReference>
<dbReference type="AlphaFoldDB" id="A0A936YU09"/>
<dbReference type="Proteomes" id="UP000633219">
    <property type="component" value="Unassembled WGS sequence"/>
</dbReference>